<dbReference type="EMBL" id="JBIAQY010000003">
    <property type="protein sequence ID" value="MFF3568135.1"/>
    <property type="molecule type" value="Genomic_DNA"/>
</dbReference>
<dbReference type="Proteomes" id="UP001601992">
    <property type="component" value="Unassembled WGS sequence"/>
</dbReference>
<keyword evidence="3" id="KW-1185">Reference proteome</keyword>
<proteinExistence type="predicted"/>
<gene>
    <name evidence="2" type="ORF">ACFYXQ_10205</name>
</gene>
<protein>
    <submittedName>
        <fullName evidence="2">Uncharacterized protein</fullName>
    </submittedName>
</protein>
<organism evidence="2 3">
    <name type="scientific">Nocardia jiangxiensis</name>
    <dbReference type="NCBI Taxonomy" id="282685"/>
    <lineage>
        <taxon>Bacteria</taxon>
        <taxon>Bacillati</taxon>
        <taxon>Actinomycetota</taxon>
        <taxon>Actinomycetes</taxon>
        <taxon>Mycobacteriales</taxon>
        <taxon>Nocardiaceae</taxon>
        <taxon>Nocardia</taxon>
    </lineage>
</organism>
<evidence type="ECO:0000256" key="1">
    <source>
        <dbReference type="SAM" id="SignalP"/>
    </source>
</evidence>
<feature type="chain" id="PRO_5045498595" evidence="1">
    <location>
        <begin position="24"/>
        <end position="73"/>
    </location>
</feature>
<accession>A0ABW6RVT3</accession>
<evidence type="ECO:0000313" key="2">
    <source>
        <dbReference type="EMBL" id="MFF3568135.1"/>
    </source>
</evidence>
<sequence length="73" mass="7625">MTRKILLAMMVGVLIAAPATASADVTAGAVTNRPIAAEPFNTGSAVTDTIVNGLVLLIFGPDDPQRCKFPYCF</sequence>
<dbReference type="RefSeq" id="WP_040829755.1">
    <property type="nucleotide sequence ID" value="NZ_JBIAQY010000003.1"/>
</dbReference>
<comment type="caution">
    <text evidence="2">The sequence shown here is derived from an EMBL/GenBank/DDBJ whole genome shotgun (WGS) entry which is preliminary data.</text>
</comment>
<reference evidence="2 3" key="1">
    <citation type="submission" date="2024-10" db="EMBL/GenBank/DDBJ databases">
        <title>The Natural Products Discovery Center: Release of the First 8490 Sequenced Strains for Exploring Actinobacteria Biosynthetic Diversity.</title>
        <authorList>
            <person name="Kalkreuter E."/>
            <person name="Kautsar S.A."/>
            <person name="Yang D."/>
            <person name="Bader C.D."/>
            <person name="Teijaro C.N."/>
            <person name="Fluegel L."/>
            <person name="Davis C.M."/>
            <person name="Simpson J.R."/>
            <person name="Lauterbach L."/>
            <person name="Steele A.D."/>
            <person name="Gui C."/>
            <person name="Meng S."/>
            <person name="Li G."/>
            <person name="Viehrig K."/>
            <person name="Ye F."/>
            <person name="Su P."/>
            <person name="Kiefer A.F."/>
            <person name="Nichols A."/>
            <person name="Cepeda A.J."/>
            <person name="Yan W."/>
            <person name="Fan B."/>
            <person name="Jiang Y."/>
            <person name="Adhikari A."/>
            <person name="Zheng C.-J."/>
            <person name="Schuster L."/>
            <person name="Cowan T.M."/>
            <person name="Smanski M.J."/>
            <person name="Chevrette M.G."/>
            <person name="De Carvalho L.P.S."/>
            <person name="Shen B."/>
        </authorList>
    </citation>
    <scope>NUCLEOTIDE SEQUENCE [LARGE SCALE GENOMIC DNA]</scope>
    <source>
        <strain evidence="2 3">NPDC002593</strain>
    </source>
</reference>
<feature type="signal peptide" evidence="1">
    <location>
        <begin position="1"/>
        <end position="23"/>
    </location>
</feature>
<name>A0ABW6RVT3_9NOCA</name>
<keyword evidence="1" id="KW-0732">Signal</keyword>
<evidence type="ECO:0000313" key="3">
    <source>
        <dbReference type="Proteomes" id="UP001601992"/>
    </source>
</evidence>